<dbReference type="GO" id="GO:0017054">
    <property type="term" value="C:negative cofactor 2 complex"/>
    <property type="evidence" value="ECO:0007669"/>
    <property type="project" value="TreeGrafter"/>
</dbReference>
<dbReference type="Pfam" id="PF00808">
    <property type="entry name" value="CBFD_NFYB_HMF"/>
    <property type="match status" value="1"/>
</dbReference>
<protein>
    <recommendedName>
        <fullName evidence="10">Dr1-associated corepressor</fullName>
    </recommendedName>
    <alternativeName>
        <fullName evidence="11">Dr1-associated protein 1</fullName>
    </alternativeName>
    <alternativeName>
        <fullName evidence="12">Negative cofactor 2-alpha</fullName>
    </alternativeName>
</protein>
<evidence type="ECO:0000313" key="15">
    <source>
        <dbReference type="EMBL" id="CDG70029.1"/>
    </source>
</evidence>
<evidence type="ECO:0000256" key="2">
    <source>
        <dbReference type="ARBA" id="ARBA00022491"/>
    </source>
</evidence>
<evidence type="ECO:0000256" key="1">
    <source>
        <dbReference type="ARBA" id="ARBA00004123"/>
    </source>
</evidence>
<dbReference type="CDD" id="cd22906">
    <property type="entry name" value="HFD_DRAP1"/>
    <property type="match status" value="1"/>
</dbReference>
<reference evidence="15" key="1">
    <citation type="journal article" date="2013" name="Genome Biol. Evol.">
        <title>Punctuated emergences of genetic and phenotypic innovations in eumetazoan, bilaterian, euteleostome, and hominidae ancestors.</title>
        <authorList>
            <person name="Wenger Y."/>
            <person name="Galliot B."/>
        </authorList>
    </citation>
    <scope>NUCLEOTIDE SEQUENCE</scope>
    <source>
        <tissue evidence="15">Whole animals</tissue>
    </source>
</reference>
<dbReference type="SUPFAM" id="SSF47113">
    <property type="entry name" value="Histone-fold"/>
    <property type="match status" value="1"/>
</dbReference>
<evidence type="ECO:0000256" key="8">
    <source>
        <dbReference type="ARBA" id="ARBA00061393"/>
    </source>
</evidence>
<gene>
    <name evidence="15" type="primary">DRAP1</name>
</gene>
<comment type="similarity">
    <text evidence="8">Belongs to the NC2 alpha/DRAP1 family.</text>
</comment>
<evidence type="ECO:0000259" key="14">
    <source>
        <dbReference type="Pfam" id="PF00808"/>
    </source>
</evidence>
<evidence type="ECO:0000256" key="12">
    <source>
        <dbReference type="ARBA" id="ARBA00078501"/>
    </source>
</evidence>
<dbReference type="PANTHER" id="PTHR10252:SF5">
    <property type="entry name" value="DR1-ASSOCIATED COREPRESSOR"/>
    <property type="match status" value="1"/>
</dbReference>
<dbReference type="InterPro" id="IPR003958">
    <property type="entry name" value="CBFA_NFYB_domain"/>
</dbReference>
<feature type="compositionally biased region" description="Basic residues" evidence="13">
    <location>
        <begin position="108"/>
        <end position="124"/>
    </location>
</feature>
<evidence type="ECO:0000256" key="13">
    <source>
        <dbReference type="SAM" id="MobiDB-lite"/>
    </source>
</evidence>
<dbReference type="GO" id="GO:0001046">
    <property type="term" value="F:core promoter sequence-specific DNA binding"/>
    <property type="evidence" value="ECO:0007669"/>
    <property type="project" value="TreeGrafter"/>
</dbReference>
<keyword evidence="7" id="KW-0539">Nucleus</keyword>
<evidence type="ECO:0000256" key="9">
    <source>
        <dbReference type="ARBA" id="ARBA00066085"/>
    </source>
</evidence>
<dbReference type="GO" id="GO:0000122">
    <property type="term" value="P:negative regulation of transcription by RNA polymerase II"/>
    <property type="evidence" value="ECO:0007669"/>
    <property type="project" value="UniProtKB-ARBA"/>
</dbReference>
<dbReference type="InterPro" id="IPR009072">
    <property type="entry name" value="Histone-fold"/>
</dbReference>
<dbReference type="Gene3D" id="1.10.20.10">
    <property type="entry name" value="Histone, subunit A"/>
    <property type="match status" value="1"/>
</dbReference>
<comment type="subunit">
    <text evidence="9">Heterodimer with DR1. Binds BTAF1.</text>
</comment>
<organism evidence="15">
    <name type="scientific">Hydra vulgaris</name>
    <name type="common">Hydra</name>
    <name type="synonym">Hydra attenuata</name>
    <dbReference type="NCBI Taxonomy" id="6087"/>
    <lineage>
        <taxon>Eukaryota</taxon>
        <taxon>Metazoa</taxon>
        <taxon>Cnidaria</taxon>
        <taxon>Hydrozoa</taxon>
        <taxon>Hydroidolina</taxon>
        <taxon>Anthoathecata</taxon>
        <taxon>Aplanulata</taxon>
        <taxon>Hydridae</taxon>
        <taxon>Hydra</taxon>
    </lineage>
</organism>
<name>T2MD32_HYDVU</name>
<keyword evidence="2" id="KW-0678">Repressor</keyword>
<dbReference type="GO" id="GO:0016251">
    <property type="term" value="F:RNA polymerase II general transcription initiation factor activity"/>
    <property type="evidence" value="ECO:0007669"/>
    <property type="project" value="TreeGrafter"/>
</dbReference>
<evidence type="ECO:0000256" key="6">
    <source>
        <dbReference type="ARBA" id="ARBA00023163"/>
    </source>
</evidence>
<dbReference type="OrthoDB" id="653904at2759"/>
<proteinExistence type="evidence at transcript level"/>
<comment type="subcellular location">
    <subcellularLocation>
        <location evidence="1">Nucleus</location>
    </subcellularLocation>
</comment>
<feature type="compositionally biased region" description="Low complexity" evidence="13">
    <location>
        <begin position="162"/>
        <end position="184"/>
    </location>
</feature>
<keyword evidence="3" id="KW-0597">Phosphoprotein</keyword>
<sequence>MPSKKRKYEARFPPARIKKIMQTDEEIGKVAAAVPVIISRSLEIFLQSLVETTAKYTNDRKAKTMTTSHLKHCIENEGKFDFLKDLVVNIADIGNAEEEDSSEANEKPKRKKKGDGERKKRKKASSSDEGTDGENDDASQHKKQKMPRVVQPKSKQSRSLDSALSPTISLQSSSSSISFFQKTSNHSIESIMSRPHTPQPCIPSQSSIPKLSGHTVSALPAIMKLPLSQRVDDEDDDYDV</sequence>
<keyword evidence="5" id="KW-0238">DNA-binding</keyword>
<dbReference type="KEGG" id="hmg:100205337"/>
<evidence type="ECO:0000256" key="10">
    <source>
        <dbReference type="ARBA" id="ARBA00072760"/>
    </source>
</evidence>
<keyword evidence="4" id="KW-0805">Transcription regulation</keyword>
<feature type="domain" description="Transcription factor CBF/NF-Y/archaeal histone" evidence="14">
    <location>
        <begin position="10"/>
        <end position="74"/>
    </location>
</feature>
<accession>T2MD32</accession>
<evidence type="ECO:0000256" key="3">
    <source>
        <dbReference type="ARBA" id="ARBA00022553"/>
    </source>
</evidence>
<dbReference type="EMBL" id="HAAD01003797">
    <property type="protein sequence ID" value="CDG70029.1"/>
    <property type="molecule type" value="mRNA"/>
</dbReference>
<dbReference type="PANTHER" id="PTHR10252">
    <property type="entry name" value="HISTONE-LIKE TRANSCRIPTION FACTOR CCAAT-RELATED"/>
    <property type="match status" value="1"/>
</dbReference>
<dbReference type="FunFam" id="1.10.20.10:FF:000032">
    <property type="entry name" value="dr1-associated corepressor isoform X1"/>
    <property type="match status" value="1"/>
</dbReference>
<evidence type="ECO:0000256" key="11">
    <source>
        <dbReference type="ARBA" id="ARBA00077179"/>
    </source>
</evidence>
<evidence type="ECO:0000256" key="4">
    <source>
        <dbReference type="ARBA" id="ARBA00023015"/>
    </source>
</evidence>
<dbReference type="AlphaFoldDB" id="T2MD32"/>
<feature type="region of interest" description="Disordered" evidence="13">
    <location>
        <begin position="97"/>
        <end position="209"/>
    </location>
</feature>
<evidence type="ECO:0000256" key="7">
    <source>
        <dbReference type="ARBA" id="ARBA00023242"/>
    </source>
</evidence>
<dbReference type="GO" id="GO:0046982">
    <property type="term" value="F:protein heterodimerization activity"/>
    <property type="evidence" value="ECO:0007669"/>
    <property type="project" value="InterPro"/>
</dbReference>
<evidence type="ECO:0000256" key="5">
    <source>
        <dbReference type="ARBA" id="ARBA00023125"/>
    </source>
</evidence>
<dbReference type="InterPro" id="IPR050568">
    <property type="entry name" value="Transcr_DNA_Rep_Reg"/>
</dbReference>
<keyword evidence="6" id="KW-0804">Transcription</keyword>